<evidence type="ECO:0000313" key="1">
    <source>
        <dbReference type="EMBL" id="EAU89816.2"/>
    </source>
</evidence>
<sequence>MSVAFTFLDEEVRSGYYGARVRDERYDGSELHFLIKSNWKSLNGEETKRAVLSLKSKTAEERIERIKHLRPYMRAYDPLSEEKDNLQRICLNIKRYLNIFLHYVARVAGDNNFQAADSAIGEEAKEHTQQVLPPSWISDQELMELLDLLARDWGAAETELWILEDRANHMEDLTQFTWIPREDVDKNIREAEDRVRAGRSKVRKAAKAVFECSMRLKDTLDPILSDALELARTDI</sequence>
<dbReference type="EMBL" id="AACS02000009">
    <property type="protein sequence ID" value="EAU89816.2"/>
    <property type="molecule type" value="Genomic_DNA"/>
</dbReference>
<dbReference type="KEGG" id="cci:CC1G_09398"/>
<protein>
    <submittedName>
        <fullName evidence="1">Uncharacterized protein</fullName>
    </submittedName>
</protein>
<comment type="caution">
    <text evidence="1">The sequence shown here is derived from an EMBL/GenBank/DDBJ whole genome shotgun (WGS) entry which is preliminary data.</text>
</comment>
<name>A8NB38_COPC7</name>
<dbReference type="Proteomes" id="UP000001861">
    <property type="component" value="Unassembled WGS sequence"/>
</dbReference>
<dbReference type="VEuPathDB" id="FungiDB:CC1G_09398"/>
<evidence type="ECO:0000313" key="2">
    <source>
        <dbReference type="Proteomes" id="UP000001861"/>
    </source>
</evidence>
<dbReference type="RefSeq" id="XP_001832040.2">
    <property type="nucleotide sequence ID" value="XM_001831988.2"/>
</dbReference>
<dbReference type="HOGENOM" id="CLU_1180154_0_0_1"/>
<reference evidence="1 2" key="1">
    <citation type="journal article" date="2010" name="Proc. Natl. Acad. Sci. U.S.A.">
        <title>Insights into evolution of multicellular fungi from the assembled chromosomes of the mushroom Coprinopsis cinerea (Coprinus cinereus).</title>
        <authorList>
            <person name="Stajich J.E."/>
            <person name="Wilke S.K."/>
            <person name="Ahren D."/>
            <person name="Au C.H."/>
            <person name="Birren B.W."/>
            <person name="Borodovsky M."/>
            <person name="Burns C."/>
            <person name="Canback B."/>
            <person name="Casselton L.A."/>
            <person name="Cheng C.K."/>
            <person name="Deng J."/>
            <person name="Dietrich F.S."/>
            <person name="Fargo D.C."/>
            <person name="Farman M.L."/>
            <person name="Gathman A.C."/>
            <person name="Goldberg J."/>
            <person name="Guigo R."/>
            <person name="Hoegger P.J."/>
            <person name="Hooker J.B."/>
            <person name="Huggins A."/>
            <person name="James T.Y."/>
            <person name="Kamada T."/>
            <person name="Kilaru S."/>
            <person name="Kodira C."/>
            <person name="Kues U."/>
            <person name="Kupfer D."/>
            <person name="Kwan H.S."/>
            <person name="Lomsadze A."/>
            <person name="Li W."/>
            <person name="Lilly W.W."/>
            <person name="Ma L.J."/>
            <person name="Mackey A.J."/>
            <person name="Manning G."/>
            <person name="Martin F."/>
            <person name="Muraguchi H."/>
            <person name="Natvig D.O."/>
            <person name="Palmerini H."/>
            <person name="Ramesh M.A."/>
            <person name="Rehmeyer C.J."/>
            <person name="Roe B.A."/>
            <person name="Shenoy N."/>
            <person name="Stanke M."/>
            <person name="Ter-Hovhannisyan V."/>
            <person name="Tunlid A."/>
            <person name="Velagapudi R."/>
            <person name="Vision T.J."/>
            <person name="Zeng Q."/>
            <person name="Zolan M.E."/>
            <person name="Pukkila P.J."/>
        </authorList>
    </citation>
    <scope>NUCLEOTIDE SEQUENCE [LARGE SCALE GENOMIC DNA]</scope>
    <source>
        <strain evidence="2">Okayama-7 / 130 / ATCC MYA-4618 / FGSC 9003</strain>
    </source>
</reference>
<proteinExistence type="predicted"/>
<dbReference type="InParanoid" id="A8NB38"/>
<organism evidence="1 2">
    <name type="scientific">Coprinopsis cinerea (strain Okayama-7 / 130 / ATCC MYA-4618 / FGSC 9003)</name>
    <name type="common">Inky cap fungus</name>
    <name type="synonym">Hormographiella aspergillata</name>
    <dbReference type="NCBI Taxonomy" id="240176"/>
    <lineage>
        <taxon>Eukaryota</taxon>
        <taxon>Fungi</taxon>
        <taxon>Dikarya</taxon>
        <taxon>Basidiomycota</taxon>
        <taxon>Agaricomycotina</taxon>
        <taxon>Agaricomycetes</taxon>
        <taxon>Agaricomycetidae</taxon>
        <taxon>Agaricales</taxon>
        <taxon>Agaricineae</taxon>
        <taxon>Psathyrellaceae</taxon>
        <taxon>Coprinopsis</taxon>
    </lineage>
</organism>
<accession>A8NB38</accession>
<gene>
    <name evidence="1" type="ORF">CC1G_09398</name>
</gene>
<dbReference type="AlphaFoldDB" id="A8NB38"/>
<dbReference type="GeneID" id="6008524"/>
<keyword evidence="2" id="KW-1185">Reference proteome</keyword>